<dbReference type="Pfam" id="PF15376">
    <property type="entry name" value="DUF4603"/>
    <property type="match status" value="2"/>
</dbReference>
<feature type="compositionally biased region" description="Basic residues" evidence="1">
    <location>
        <begin position="273"/>
        <end position="288"/>
    </location>
</feature>
<dbReference type="InParanoid" id="G5B2Z5"/>
<feature type="compositionally biased region" description="Low complexity" evidence="1">
    <location>
        <begin position="162"/>
        <end position="182"/>
    </location>
</feature>
<organism evidence="2 3">
    <name type="scientific">Heterocephalus glaber</name>
    <name type="common">Naked mole rat</name>
    <dbReference type="NCBI Taxonomy" id="10181"/>
    <lineage>
        <taxon>Eukaryota</taxon>
        <taxon>Metazoa</taxon>
        <taxon>Chordata</taxon>
        <taxon>Craniata</taxon>
        <taxon>Vertebrata</taxon>
        <taxon>Euteleostomi</taxon>
        <taxon>Mammalia</taxon>
        <taxon>Eutheria</taxon>
        <taxon>Euarchontoglires</taxon>
        <taxon>Glires</taxon>
        <taxon>Rodentia</taxon>
        <taxon>Hystricomorpha</taxon>
        <taxon>Bathyergidae</taxon>
        <taxon>Heterocephalus</taxon>
    </lineage>
</organism>
<dbReference type="FunCoup" id="G5B2Z5">
    <property type="interactions" value="96"/>
</dbReference>
<dbReference type="EMBL" id="JH168156">
    <property type="protein sequence ID" value="EHB03670.1"/>
    <property type="molecule type" value="Genomic_DNA"/>
</dbReference>
<feature type="compositionally biased region" description="Basic and acidic residues" evidence="1">
    <location>
        <begin position="297"/>
        <end position="306"/>
    </location>
</feature>
<dbReference type="Proteomes" id="UP000006813">
    <property type="component" value="Unassembled WGS sequence"/>
</dbReference>
<name>G5B2Z5_HETGA</name>
<feature type="region of interest" description="Disordered" evidence="1">
    <location>
        <begin position="598"/>
        <end position="651"/>
    </location>
</feature>
<evidence type="ECO:0000313" key="2">
    <source>
        <dbReference type="EMBL" id="EHB03670.1"/>
    </source>
</evidence>
<dbReference type="PANTHER" id="PTHR17611:SF3">
    <property type="entry name" value="DNA SEGMENT, CHR 5, ERATO DOI 579, EXPRESSED"/>
    <property type="match status" value="1"/>
</dbReference>
<protein>
    <recommendedName>
        <fullName evidence="4">KIAA0232</fullName>
    </recommendedName>
</protein>
<gene>
    <name evidence="2" type="ORF">GW7_14559</name>
</gene>
<feature type="region of interest" description="Disordered" evidence="1">
    <location>
        <begin position="162"/>
        <end position="317"/>
    </location>
</feature>
<evidence type="ECO:0008006" key="4">
    <source>
        <dbReference type="Google" id="ProtNLM"/>
    </source>
</evidence>
<evidence type="ECO:0000256" key="1">
    <source>
        <dbReference type="SAM" id="MobiDB-lite"/>
    </source>
</evidence>
<dbReference type="PANTHER" id="PTHR17611">
    <property type="entry name" value="DNA SEGMENT, CHR 5, ERATO DOI 579, EXPRESSED"/>
    <property type="match status" value="1"/>
</dbReference>
<reference evidence="2 3" key="1">
    <citation type="journal article" date="2011" name="Nature">
        <title>Genome sequencing reveals insights into physiology and longevity of the naked mole rat.</title>
        <authorList>
            <person name="Kim E.B."/>
            <person name="Fang X."/>
            <person name="Fushan A.A."/>
            <person name="Huang Z."/>
            <person name="Lobanov A.V."/>
            <person name="Han L."/>
            <person name="Marino S.M."/>
            <person name="Sun X."/>
            <person name="Turanov A.A."/>
            <person name="Yang P."/>
            <person name="Yim S.H."/>
            <person name="Zhao X."/>
            <person name="Kasaikina M.V."/>
            <person name="Stoletzki N."/>
            <person name="Peng C."/>
            <person name="Polak P."/>
            <person name="Xiong Z."/>
            <person name="Kiezun A."/>
            <person name="Zhu Y."/>
            <person name="Chen Y."/>
            <person name="Kryukov G.V."/>
            <person name="Zhang Q."/>
            <person name="Peshkin L."/>
            <person name="Yang L."/>
            <person name="Bronson R.T."/>
            <person name="Buffenstein R."/>
            <person name="Wang B."/>
            <person name="Han C."/>
            <person name="Li Q."/>
            <person name="Chen L."/>
            <person name="Zhao W."/>
            <person name="Sunyaev S.R."/>
            <person name="Park T.J."/>
            <person name="Zhang G."/>
            <person name="Wang J."/>
            <person name="Gladyshev V.N."/>
        </authorList>
    </citation>
    <scope>NUCLEOTIDE SEQUENCE [LARGE SCALE GENOMIC DNA]</scope>
</reference>
<feature type="compositionally biased region" description="Basic and acidic residues" evidence="1">
    <location>
        <begin position="203"/>
        <end position="218"/>
    </location>
</feature>
<evidence type="ECO:0000313" key="3">
    <source>
        <dbReference type="Proteomes" id="UP000006813"/>
    </source>
</evidence>
<proteinExistence type="predicted"/>
<dbReference type="AlphaFoldDB" id="G5B2Z5"/>
<feature type="compositionally biased region" description="Low complexity" evidence="1">
    <location>
        <begin position="247"/>
        <end position="261"/>
    </location>
</feature>
<accession>G5B2Z5</accession>
<sequence>MNFGWGNGCVSWWKQELLKRVTESLLSHLCRLLQENDIFLGWEKGAYKKWGKRGKSKKKKSDLTVEEMKKQAAVQCLRSASDESSGIETLVEELCCRLKDLQSEQEEKIHKKLEESPSPEVELSPTEKDQVEMYYEAFPPLSEKPVCLQEIMTVWNKSKACSYSSSSSSSTAPPVSTDTSSPKDCNSESEVIKGRGTEGPTTVHEKAQSRSRHEKENKLSNGTVQEKPALYKKQIRHKLEGKTRPRSWSSGSSEGGSSSSGNQGEIKASMKYVKVRHKARDIRNKKGRNGQSRLSLKHGEKAERRVHVGGNSSSSSAGSIRGLFLLQLLFIIHSPPNSEVFHPRICGVDRTQYRAIRISPRTHFRPISASELSPGGGSESEFESEKDEANVSIPPQADVFEDPQADLKPLEEDAEKEGHYYGKSELESGKFLPRLKKSGMEKSAQTSLDSQEESTGLLPVGKQNQCLECSMSESLEIDIESSEANCKIMAQCEEEINNFCSCKAGCQFPAYEDNSVSSGQLEEFPGLNTNVQEMRRSQEKQTWWEEALYSPLFPASECEDCYTNAKGENGIEEYPDVKEIPGNEEHLLDFNRVSSVSEARCTREGGPGAQANGLSRKMCSSASPDPRDSGSDGGGEWVDPQEEELFSRTHL</sequence>
<feature type="region of interest" description="Disordered" evidence="1">
    <location>
        <begin position="366"/>
        <end position="387"/>
    </location>
</feature>
<dbReference type="eggNOG" id="ENOG502QQF7">
    <property type="taxonomic scope" value="Eukaryota"/>
</dbReference>
<feature type="region of interest" description="Disordered" evidence="1">
    <location>
        <begin position="108"/>
        <end position="127"/>
    </location>
</feature>
<dbReference type="InterPro" id="IPR027871">
    <property type="entry name" value="DUF4603"/>
</dbReference>